<reference evidence="17" key="1">
    <citation type="submission" date="2020-07" db="EMBL/GenBank/DDBJ databases">
        <title>Draft Genome Sequence of a Deep-Sea Yeast, Naganishia (Cryptococcus) liquefaciens strain N6.</title>
        <authorList>
            <person name="Han Y.W."/>
            <person name="Kajitani R."/>
            <person name="Morimoto H."/>
            <person name="Parhat M."/>
            <person name="Tsubouchi H."/>
            <person name="Bakenova O."/>
            <person name="Ogata M."/>
            <person name="Argunhan B."/>
            <person name="Aoki R."/>
            <person name="Kajiwara S."/>
            <person name="Itoh T."/>
            <person name="Iwasaki H."/>
        </authorList>
    </citation>
    <scope>NUCLEOTIDE SEQUENCE</scope>
    <source>
        <strain evidence="17">N6</strain>
    </source>
</reference>
<dbReference type="EC" id="2.7.11.1" evidence="3"/>
<dbReference type="InterPro" id="IPR011009">
    <property type="entry name" value="Kinase-like_dom_sf"/>
</dbReference>
<evidence type="ECO:0000256" key="5">
    <source>
        <dbReference type="ARBA" id="ARBA00022679"/>
    </source>
</evidence>
<evidence type="ECO:0000313" key="17">
    <source>
        <dbReference type="EMBL" id="GHJ86346.1"/>
    </source>
</evidence>
<sequence length="2650" mass="299260">MVPTTPLRATQFGTIVAATPAHEREEDQRLIGEILDNMNSHISANGVNPIATEQAELTSAEQGTAHWNVTVKALVQMAILDMLAKWETYTKDPDPEGKALNLSFNLVESVLRTLKKKFEADGRLLFSEPGETEGGVRSQGSGDDIPLYRWLLPRLCFAASEFVAKPTLKRFTSDTLDLAAYLVDAVGQYLDTQAPEGAMGMYLGKSLVSGLVASCTELLDTSKTNDQENFTIQTIAPDRKRRPATLQPQKEIGDGSPLYCMPFPKGNARIDLGLCIAQIIFRATCQCHQSVPNWTLSINDDFIAVSSVPRNEKREIAVLRQMEPITAILDLLSGSAKGALPPIPNPALQLIVGLCTRRITGRLSTTGMSVDTEYQQSLKVIDRNLLRTLEAIRTRRTGRSGGVFWNILADQWTHEIRDKCRDELDKVSPEIRCFWIKIVHCLVSPLAANPVSITQVVRPSDLEVVLRSLLREHDAEGNDSSLKHDMQMAFETIAPIQSAWLEQASNRGLKRKRNHQVSSQHVDRPDPTLLPTGIQLTIIGKEEHNAGLYSAISPFALQQQHCDKRPRVVLEKSAWHSDDVHRYCAIDPDFAEFVHDCWDPMAKILCECLPEDESGLIPNYAEHRREWYEEWSAKNHVMFEGMLSEGAQCLVRDVCARIESLGKSFPFSDKLKAVNLFTSLRKLYGHFPRIHRLFRRKETIEPWRCLEARHITVLCSFLTRTWTDPPERDPNVDIAFFSALQSALFSVKTDLSSKAFFSRIQCERLIECMETAFEKADRPVKVAVGACAVAFVQAWYQTGSEESATENIEPLVDFFAAQGDPINAFKAEPAISVMGEMAKYAQGRLLGELLGELLVKLGAPNSALRSLAYVQASPISMTAFSGLKRHLSSQLLGVVRAHKKSAFNIVKPYMDTISIHIITSSLDAMNESLQFLGVQRPTFLRQNYVHILPYAILHRDADLIRHTYAAGDNDGSLGGLLINHNSDILAEVFTREHDSKLKDTLKFYRALVQGDNDTQVTIPKLITLCVAPLLVRMIVRLCKSESHDAILKALQRVHQFGHPDQRRQSTKQDVIIFLKQHMLGIISELNDMLHDMHEKKTIKQKLEVISSYEALIRLAGSTMAVYSPQILASLQSTIWVPQLRLETLEAWHAYATQLKFVDIGPYIGYTVAAFVSVWSQMTAQEKEIGRATIEYLIVDHVSLLHQYLDNVVDLSGISELNKAANRLKDLRSKQTLRERLQKLLERCGDDNVAVAERSLAELRSLLSEHKRELATFFRGDSFDCISTAIYRVLLLATGRDGETCQGIRDAAYDCMGVLGALDPDRFKLDISETPVLLSYNFGGYEESSDFAICLIQTSLISAYKTTTDTRHQAHLAYAIQELLKFCGFSPELFDDNIKSKGSHSLKVRERWRAFPQHMLDTIAPLLEGRYVYPKNLPVVHFPHPVYVNTSTYRQWLQRWAIDLLGNVLEAPEPKGSSTDLKVIAVKNSKIIFGAFHSVLKSSQDVGVAHHLLPHLILYLLFSKGPEIQNEIAEEIRAVLSDLVNHRNEVQRDRQNLSAQAVFDLLDHFSRWVQHQKTVIMRDFRGGRVDKINDAERRAEYQYLNEQIPKVEGLLNAIDAELQAEAALITQAYARSLRGFETRMAALRRSQRRTDADLQPYYEYLHRIYADLDEPDGMEGVSAFIVSPSMDHQIREHESVGRWTSAQSCWEVKLQDNADNLELHLGLLRCLRSLGHYDTLRTHIEGIISRHPEWAPDLANYRVEATWIVQDWESLSQIVESGADGPEISKARVLQAISKKDYDKIPELLKAARRQIGSTISANHRTYARNYPALLDLHMLHDLDVIQSTSADLITMQNISEANKDVHRRSQISELKETLSNRLSTISPSFKYQEPVLSMRRAGFNLVPNNLADLKNERGMAWLTTSKIARKAGHVQTAYSAILQAMSLHAPFAFVQQAKLLRANGQPLKALSELENMLPTLRTDSAVINLSGHPTPLHEEPFQSRQNVALAKALSLSARWAFETERLDANDIIKRFQKAIKLAQEQESPYYHLGHYYDQYAESNKTTENIDLLRLKVCENYALSLRFGVKYIYRTMPRMLTLWLDLGEVTAAEKKGKAASTATNVVEKMNKVMDNARRELPKYQIVARIAHPNKNVYTVLLKIMRDVLKEYTRQAVWSFVGSYHSRDSASSKAKTCQHLFLQIKGANTTGNMAQRVIDSAVAFSSMLLRLSEDPGIDKDYDPTKSRKEKPNHNKLHLTISANFPYAARVFPSEMIMPLQNALTCTLPSSSETLKTHNPFMQGYVIIQGMHDDIEVMPSLQRPKKLCFIGNNGRKYNFLAKPEDDLRKDARLMEFNSMINKLLKGNTDTRKRNLYIRTYAVMPLNEECGLLEWVNNTIALRAILTKLYEREKKKVFSNQIYSDLDAARLQGPAEAAKCFKTKILPQFAPYVFHQWFFEMWPEPNAWFTARTAYARTLAVMSIVGFVLGLGDRHGENILFDSTTGDTVHVDFNCLFEKGKTFAVPERVPFRLTANMVDALGATGYEGIFRRAAEVTFEELRTNRDSLTSVLEAFIHDPLTEWQAAKDRAGRKSKSSHVDFRQIAAKALDPIRWKLKGTMGDSGNGEMSVTNQVDTLIKEATSPANLGQMYVGWASWL</sequence>
<evidence type="ECO:0000256" key="10">
    <source>
        <dbReference type="ARBA" id="ARBA00023204"/>
    </source>
</evidence>
<dbReference type="InterPro" id="IPR057564">
    <property type="entry name" value="HEAT_ATR"/>
</dbReference>
<dbReference type="PROSITE" id="PS50290">
    <property type="entry name" value="PI3_4_KINASE_3"/>
    <property type="match status" value="1"/>
</dbReference>
<feature type="domain" description="PI3K/PI4K catalytic" evidence="14">
    <location>
        <begin position="2304"/>
        <end position="2616"/>
    </location>
</feature>
<dbReference type="InterPro" id="IPR036940">
    <property type="entry name" value="PI3/4_kinase_cat_sf"/>
</dbReference>
<dbReference type="Pfam" id="PF00454">
    <property type="entry name" value="PI3_PI4_kinase"/>
    <property type="match status" value="1"/>
</dbReference>
<dbReference type="InterPro" id="IPR016024">
    <property type="entry name" value="ARM-type_fold"/>
</dbReference>
<dbReference type="PANTHER" id="PTHR11139">
    <property type="entry name" value="ATAXIA TELANGIECTASIA MUTATED ATM -RELATED"/>
    <property type="match status" value="1"/>
</dbReference>
<dbReference type="GO" id="GO:0005634">
    <property type="term" value="C:nucleus"/>
    <property type="evidence" value="ECO:0007669"/>
    <property type="project" value="UniProtKB-SubCell"/>
</dbReference>
<dbReference type="Pfam" id="PF23593">
    <property type="entry name" value="HEAT_ATR"/>
    <property type="match status" value="1"/>
</dbReference>
<dbReference type="Gene3D" id="1.10.1070.11">
    <property type="entry name" value="Phosphatidylinositol 3-/4-kinase, catalytic domain"/>
    <property type="match status" value="1"/>
</dbReference>
<dbReference type="InterPro" id="IPR050517">
    <property type="entry name" value="DDR_Repair_Kinase"/>
</dbReference>
<dbReference type="Pfam" id="PF25030">
    <property type="entry name" value="M-HEAT_ATR"/>
    <property type="match status" value="1"/>
</dbReference>
<dbReference type="EMBL" id="BLZA01000017">
    <property type="protein sequence ID" value="GHJ86346.1"/>
    <property type="molecule type" value="Genomic_DNA"/>
</dbReference>
<dbReference type="PANTHER" id="PTHR11139:SF125">
    <property type="entry name" value="SERINE_THREONINE-PROTEIN KINASE MEC1"/>
    <property type="match status" value="1"/>
</dbReference>
<evidence type="ECO:0000256" key="12">
    <source>
        <dbReference type="ARBA" id="ARBA00047899"/>
    </source>
</evidence>
<evidence type="ECO:0000256" key="9">
    <source>
        <dbReference type="ARBA" id="ARBA00022840"/>
    </source>
</evidence>
<dbReference type="InterPro" id="IPR003152">
    <property type="entry name" value="FATC_dom"/>
</dbReference>
<dbReference type="SUPFAM" id="SSF56112">
    <property type="entry name" value="Protein kinase-like (PK-like)"/>
    <property type="match status" value="1"/>
</dbReference>
<dbReference type="PROSITE" id="PS51190">
    <property type="entry name" value="FATC"/>
    <property type="match status" value="1"/>
</dbReference>
<evidence type="ECO:0000256" key="1">
    <source>
        <dbReference type="ARBA" id="ARBA00004123"/>
    </source>
</evidence>
<dbReference type="OrthoDB" id="381190at2759"/>
<evidence type="ECO:0000256" key="8">
    <source>
        <dbReference type="ARBA" id="ARBA00022777"/>
    </source>
</evidence>
<dbReference type="InterPro" id="IPR000403">
    <property type="entry name" value="PI3/4_kinase_cat_dom"/>
</dbReference>
<dbReference type="PROSITE" id="PS51189">
    <property type="entry name" value="FAT"/>
    <property type="match status" value="1"/>
</dbReference>
<dbReference type="Gene3D" id="3.30.1010.10">
    <property type="entry name" value="Phosphatidylinositol 3-kinase Catalytic Subunit, Chain A, domain 4"/>
    <property type="match status" value="1"/>
</dbReference>
<keyword evidence="10" id="KW-0234">DNA repair</keyword>
<feature type="domain" description="FAT" evidence="15">
    <location>
        <begin position="1617"/>
        <end position="2180"/>
    </location>
</feature>
<comment type="catalytic activity">
    <reaction evidence="13">
        <text>L-seryl-[protein] + ATP = O-phospho-L-seryl-[protein] + ADP + H(+)</text>
        <dbReference type="Rhea" id="RHEA:17989"/>
        <dbReference type="Rhea" id="RHEA-COMP:9863"/>
        <dbReference type="Rhea" id="RHEA-COMP:11604"/>
        <dbReference type="ChEBI" id="CHEBI:15378"/>
        <dbReference type="ChEBI" id="CHEBI:29999"/>
        <dbReference type="ChEBI" id="CHEBI:30616"/>
        <dbReference type="ChEBI" id="CHEBI:83421"/>
        <dbReference type="ChEBI" id="CHEBI:456216"/>
        <dbReference type="EC" id="2.7.11.1"/>
    </reaction>
</comment>
<comment type="similarity">
    <text evidence="2">Belongs to the PI3/PI4-kinase family. ATM subfamily.</text>
</comment>
<dbReference type="GO" id="GO:0004674">
    <property type="term" value="F:protein serine/threonine kinase activity"/>
    <property type="evidence" value="ECO:0007669"/>
    <property type="project" value="UniProtKB-KW"/>
</dbReference>
<proteinExistence type="inferred from homology"/>
<evidence type="ECO:0000256" key="2">
    <source>
        <dbReference type="ARBA" id="ARBA00010769"/>
    </source>
</evidence>
<dbReference type="SMART" id="SM00802">
    <property type="entry name" value="UME"/>
    <property type="match status" value="1"/>
</dbReference>
<dbReference type="PROSITE" id="PS00916">
    <property type="entry name" value="PI3_4_KINASE_2"/>
    <property type="match status" value="1"/>
</dbReference>
<dbReference type="InterPro" id="IPR011990">
    <property type="entry name" value="TPR-like_helical_dom_sf"/>
</dbReference>
<dbReference type="GO" id="GO:0000077">
    <property type="term" value="P:DNA damage checkpoint signaling"/>
    <property type="evidence" value="ECO:0007669"/>
    <property type="project" value="TreeGrafter"/>
</dbReference>
<evidence type="ECO:0000256" key="13">
    <source>
        <dbReference type="ARBA" id="ARBA00048679"/>
    </source>
</evidence>
<keyword evidence="8" id="KW-0418">Kinase</keyword>
<keyword evidence="7" id="KW-0227">DNA damage</keyword>
<dbReference type="GO" id="GO:0005524">
    <property type="term" value="F:ATP binding"/>
    <property type="evidence" value="ECO:0007669"/>
    <property type="project" value="UniProtKB-KW"/>
</dbReference>
<dbReference type="InterPro" id="IPR014009">
    <property type="entry name" value="PIK_FAT"/>
</dbReference>
<dbReference type="SUPFAM" id="SSF48371">
    <property type="entry name" value="ARM repeat"/>
    <property type="match status" value="1"/>
</dbReference>
<dbReference type="SMART" id="SM01343">
    <property type="entry name" value="FATC"/>
    <property type="match status" value="1"/>
</dbReference>
<keyword evidence="6" id="KW-0547">Nucleotide-binding</keyword>
<evidence type="ECO:0000259" key="14">
    <source>
        <dbReference type="PROSITE" id="PS50290"/>
    </source>
</evidence>
<evidence type="ECO:0000256" key="3">
    <source>
        <dbReference type="ARBA" id="ARBA00012513"/>
    </source>
</evidence>
<dbReference type="InterPro" id="IPR012993">
    <property type="entry name" value="UME"/>
</dbReference>
<keyword evidence="5" id="KW-0808">Transferase</keyword>
<evidence type="ECO:0000259" key="15">
    <source>
        <dbReference type="PROSITE" id="PS51189"/>
    </source>
</evidence>
<dbReference type="SMART" id="SM00146">
    <property type="entry name" value="PI3Kc"/>
    <property type="match status" value="1"/>
</dbReference>
<evidence type="ECO:0000256" key="6">
    <source>
        <dbReference type="ARBA" id="ARBA00022741"/>
    </source>
</evidence>
<dbReference type="Pfam" id="PF08064">
    <property type="entry name" value="UME"/>
    <property type="match status" value="1"/>
</dbReference>
<dbReference type="Proteomes" id="UP000620104">
    <property type="component" value="Unassembled WGS sequence"/>
</dbReference>
<protein>
    <recommendedName>
        <fullName evidence="3">non-specific serine/threonine protein kinase</fullName>
        <ecNumber evidence="3">2.7.11.1</ecNumber>
    </recommendedName>
</protein>
<dbReference type="Pfam" id="PF02259">
    <property type="entry name" value="FAT"/>
    <property type="match status" value="1"/>
</dbReference>
<evidence type="ECO:0000256" key="11">
    <source>
        <dbReference type="ARBA" id="ARBA00023242"/>
    </source>
</evidence>
<dbReference type="GO" id="GO:0006281">
    <property type="term" value="P:DNA repair"/>
    <property type="evidence" value="ECO:0007669"/>
    <property type="project" value="UniProtKB-KW"/>
</dbReference>
<comment type="caution">
    <text evidence="17">The sequence shown here is derived from an EMBL/GenBank/DDBJ whole genome shotgun (WGS) entry which is preliminary data.</text>
</comment>
<evidence type="ECO:0000256" key="4">
    <source>
        <dbReference type="ARBA" id="ARBA00022527"/>
    </source>
</evidence>
<keyword evidence="11" id="KW-0539">Nucleus</keyword>
<dbReference type="Gene3D" id="1.25.40.10">
    <property type="entry name" value="Tetratricopeptide repeat domain"/>
    <property type="match status" value="1"/>
</dbReference>
<dbReference type="GO" id="GO:0000723">
    <property type="term" value="P:telomere maintenance"/>
    <property type="evidence" value="ECO:0007669"/>
    <property type="project" value="TreeGrafter"/>
</dbReference>
<dbReference type="SUPFAM" id="SSF48452">
    <property type="entry name" value="TPR-like"/>
    <property type="match status" value="1"/>
</dbReference>
<keyword evidence="9" id="KW-0067">ATP-binding</keyword>
<evidence type="ECO:0000256" key="7">
    <source>
        <dbReference type="ARBA" id="ARBA00022763"/>
    </source>
</evidence>
<dbReference type="InterPro" id="IPR018936">
    <property type="entry name" value="PI3/4_kinase_CS"/>
</dbReference>
<gene>
    <name evidence="17" type="ORF">NliqN6_2748</name>
</gene>
<dbReference type="InterPro" id="IPR056802">
    <property type="entry name" value="ATR-like_M-HEAT"/>
</dbReference>
<evidence type="ECO:0000313" key="18">
    <source>
        <dbReference type="Proteomes" id="UP000620104"/>
    </source>
</evidence>
<comment type="catalytic activity">
    <reaction evidence="12">
        <text>L-threonyl-[protein] + ATP = O-phospho-L-threonyl-[protein] + ADP + H(+)</text>
        <dbReference type="Rhea" id="RHEA:46608"/>
        <dbReference type="Rhea" id="RHEA-COMP:11060"/>
        <dbReference type="Rhea" id="RHEA-COMP:11605"/>
        <dbReference type="ChEBI" id="CHEBI:15378"/>
        <dbReference type="ChEBI" id="CHEBI:30013"/>
        <dbReference type="ChEBI" id="CHEBI:30616"/>
        <dbReference type="ChEBI" id="CHEBI:61977"/>
        <dbReference type="ChEBI" id="CHEBI:456216"/>
        <dbReference type="EC" id="2.7.11.1"/>
    </reaction>
</comment>
<accession>A0A8H3TSU6</accession>
<evidence type="ECO:0000259" key="16">
    <source>
        <dbReference type="PROSITE" id="PS51190"/>
    </source>
</evidence>
<dbReference type="Pfam" id="PF02260">
    <property type="entry name" value="FATC"/>
    <property type="match status" value="1"/>
</dbReference>
<keyword evidence="18" id="KW-1185">Reference proteome</keyword>
<keyword evidence="4" id="KW-0723">Serine/threonine-protein kinase</keyword>
<dbReference type="InterPro" id="IPR003151">
    <property type="entry name" value="PIK-rel_kinase_FAT"/>
</dbReference>
<name>A0A8H3TSU6_9TREE</name>
<comment type="subcellular location">
    <subcellularLocation>
        <location evidence="1">Nucleus</location>
    </subcellularLocation>
</comment>
<organism evidence="17 18">
    <name type="scientific">Naganishia liquefaciens</name>
    <dbReference type="NCBI Taxonomy" id="104408"/>
    <lineage>
        <taxon>Eukaryota</taxon>
        <taxon>Fungi</taxon>
        <taxon>Dikarya</taxon>
        <taxon>Basidiomycota</taxon>
        <taxon>Agaricomycotina</taxon>
        <taxon>Tremellomycetes</taxon>
        <taxon>Filobasidiales</taxon>
        <taxon>Filobasidiaceae</taxon>
        <taxon>Naganishia</taxon>
    </lineage>
</organism>
<dbReference type="CDD" id="cd00892">
    <property type="entry name" value="PIKKc_ATR"/>
    <property type="match status" value="1"/>
</dbReference>
<dbReference type="GO" id="GO:0005694">
    <property type="term" value="C:chromosome"/>
    <property type="evidence" value="ECO:0007669"/>
    <property type="project" value="TreeGrafter"/>
</dbReference>
<feature type="domain" description="FATC" evidence="16">
    <location>
        <begin position="2618"/>
        <end position="2650"/>
    </location>
</feature>